<proteinExistence type="predicted"/>
<gene>
    <name evidence="1" type="ORF">BHAOGJBA_6146</name>
</gene>
<evidence type="ECO:0000313" key="1">
    <source>
        <dbReference type="EMBL" id="GJD92591.1"/>
    </source>
</evidence>
<organism evidence="1 2">
    <name type="scientific">Methylobacterium hispanicum</name>
    <dbReference type="NCBI Taxonomy" id="270350"/>
    <lineage>
        <taxon>Bacteria</taxon>
        <taxon>Pseudomonadati</taxon>
        <taxon>Pseudomonadota</taxon>
        <taxon>Alphaproteobacteria</taxon>
        <taxon>Hyphomicrobiales</taxon>
        <taxon>Methylobacteriaceae</taxon>
        <taxon>Methylobacterium</taxon>
    </lineage>
</organism>
<dbReference type="EMBL" id="BPQO01000049">
    <property type="protein sequence ID" value="GJD92591.1"/>
    <property type="molecule type" value="Genomic_DNA"/>
</dbReference>
<evidence type="ECO:0000313" key="2">
    <source>
        <dbReference type="Proteomes" id="UP001055247"/>
    </source>
</evidence>
<dbReference type="AlphaFoldDB" id="A0AAV4ZYJ0"/>
<accession>A0AAV4ZYJ0</accession>
<sequence length="47" mass="4857">MGHAAGELADGFHLLRLHQGVLRLGEVAGPLGHPPLQSLVHALEGLA</sequence>
<protein>
    <submittedName>
        <fullName evidence="1">Uncharacterized protein</fullName>
    </submittedName>
</protein>
<dbReference type="Proteomes" id="UP001055247">
    <property type="component" value="Unassembled WGS sequence"/>
</dbReference>
<comment type="caution">
    <text evidence="1">The sequence shown here is derived from an EMBL/GenBank/DDBJ whole genome shotgun (WGS) entry which is preliminary data.</text>
</comment>
<name>A0AAV4ZYJ0_9HYPH</name>
<reference evidence="1" key="1">
    <citation type="journal article" date="2016" name="Front. Microbiol.">
        <title>Genome Sequence of the Piezophilic, Mesophilic Sulfate-Reducing Bacterium Desulfovibrio indicus J2T.</title>
        <authorList>
            <person name="Cao J."/>
            <person name="Maignien L."/>
            <person name="Shao Z."/>
            <person name="Alain K."/>
            <person name="Jebbar M."/>
        </authorList>
    </citation>
    <scope>NUCLEOTIDE SEQUENCE</scope>
    <source>
        <strain evidence="1">DSM 16372</strain>
    </source>
</reference>
<reference evidence="1" key="2">
    <citation type="submission" date="2021-08" db="EMBL/GenBank/DDBJ databases">
        <authorList>
            <person name="Tani A."/>
            <person name="Ola A."/>
            <person name="Ogura Y."/>
            <person name="Katsura K."/>
            <person name="Hayashi T."/>
        </authorList>
    </citation>
    <scope>NUCLEOTIDE SEQUENCE</scope>
    <source>
        <strain evidence="1">DSM 16372</strain>
    </source>
</reference>
<keyword evidence="2" id="KW-1185">Reference proteome</keyword>